<dbReference type="PANTHER" id="PTHR11557:SF0">
    <property type="entry name" value="PORPHOBILINOGEN DEAMINASE"/>
    <property type="match status" value="1"/>
</dbReference>
<comment type="caution">
    <text evidence="4">The sequence shown here is derived from an EMBL/GenBank/DDBJ whole genome shotgun (WGS) entry which is preliminary data.</text>
</comment>
<accession>A0A2W4ZUG9</accession>
<reference evidence="4 5" key="1">
    <citation type="submission" date="2017-08" db="EMBL/GenBank/DDBJ databases">
        <title>Infants hospitalized years apart are colonized by the same room-sourced microbial strains.</title>
        <authorList>
            <person name="Brooks B."/>
            <person name="Olm M.R."/>
            <person name="Firek B.A."/>
            <person name="Baker R."/>
            <person name="Thomas B.C."/>
            <person name="Morowitz M.J."/>
            <person name="Banfield J.F."/>
        </authorList>
    </citation>
    <scope>NUCLEOTIDE SEQUENCE [LARGE SCALE GENOMIC DNA]</scope>
    <source>
        <strain evidence="4">S2_018_000_R2_104</strain>
    </source>
</reference>
<dbReference type="InterPro" id="IPR000860">
    <property type="entry name" value="HemC"/>
</dbReference>
<dbReference type="Pfam" id="PF03900">
    <property type="entry name" value="Porphobil_deamC"/>
    <property type="match status" value="1"/>
</dbReference>
<evidence type="ECO:0000313" key="4">
    <source>
        <dbReference type="EMBL" id="PZO86083.1"/>
    </source>
</evidence>
<dbReference type="InterPro" id="IPR022418">
    <property type="entry name" value="Porphobilinogen_deaminase_C"/>
</dbReference>
<dbReference type="SUPFAM" id="SSF54782">
    <property type="entry name" value="Porphobilinogen deaminase (hydroxymethylbilane synthase), C-terminal domain"/>
    <property type="match status" value="1"/>
</dbReference>
<dbReference type="InterPro" id="IPR022419">
    <property type="entry name" value="Porphobilin_deaminase_cofac_BS"/>
</dbReference>
<gene>
    <name evidence="4" type="ORF">DI626_07035</name>
</gene>
<evidence type="ECO:0000256" key="2">
    <source>
        <dbReference type="ARBA" id="ARBA00016519"/>
    </source>
</evidence>
<dbReference type="EMBL" id="QFNK01000133">
    <property type="protein sequence ID" value="PZO86083.1"/>
    <property type="molecule type" value="Genomic_DNA"/>
</dbReference>
<comment type="subunit">
    <text evidence="1">Monomer.</text>
</comment>
<organism evidence="4 5">
    <name type="scientific">Micavibrio aeruginosavorus</name>
    <dbReference type="NCBI Taxonomy" id="349221"/>
    <lineage>
        <taxon>Bacteria</taxon>
        <taxon>Pseudomonadati</taxon>
        <taxon>Bdellovibrionota</taxon>
        <taxon>Bdellovibrionia</taxon>
        <taxon>Bdellovibrionales</taxon>
        <taxon>Pseudobdellovibrionaceae</taxon>
        <taxon>Micavibrio</taxon>
    </lineage>
</organism>
<dbReference type="GO" id="GO:0006783">
    <property type="term" value="P:heme biosynthetic process"/>
    <property type="evidence" value="ECO:0007669"/>
    <property type="project" value="TreeGrafter"/>
</dbReference>
<dbReference type="Gene3D" id="3.30.160.40">
    <property type="entry name" value="Porphobilinogen deaminase, C-terminal domain"/>
    <property type="match status" value="1"/>
</dbReference>
<dbReference type="PROSITE" id="PS00533">
    <property type="entry name" value="PORPHOBILINOGEN_DEAM"/>
    <property type="match status" value="1"/>
</dbReference>
<dbReference type="InterPro" id="IPR036803">
    <property type="entry name" value="Porphobilinogen_deaminase_C_sf"/>
</dbReference>
<dbReference type="AlphaFoldDB" id="A0A2W4ZUG9"/>
<dbReference type="GO" id="GO:0004418">
    <property type="term" value="F:hydroxymethylbilane synthase activity"/>
    <property type="evidence" value="ECO:0007669"/>
    <property type="project" value="InterPro"/>
</dbReference>
<proteinExistence type="predicted"/>
<dbReference type="GO" id="GO:0005737">
    <property type="term" value="C:cytoplasm"/>
    <property type="evidence" value="ECO:0007669"/>
    <property type="project" value="TreeGrafter"/>
</dbReference>
<feature type="domain" description="Porphobilinogen deaminase C-terminal" evidence="3">
    <location>
        <begin position="34"/>
        <end position="105"/>
    </location>
</feature>
<feature type="non-terminal residue" evidence="4">
    <location>
        <position position="1"/>
    </location>
</feature>
<name>A0A2W4ZUG9_9BACT</name>
<evidence type="ECO:0000256" key="1">
    <source>
        <dbReference type="ARBA" id="ARBA00011245"/>
    </source>
</evidence>
<dbReference type="Proteomes" id="UP000249557">
    <property type="component" value="Unassembled WGS sequence"/>
</dbReference>
<evidence type="ECO:0000313" key="5">
    <source>
        <dbReference type="Proteomes" id="UP000249557"/>
    </source>
</evidence>
<evidence type="ECO:0000259" key="3">
    <source>
        <dbReference type="Pfam" id="PF03900"/>
    </source>
</evidence>
<dbReference type="PANTHER" id="PTHR11557">
    <property type="entry name" value="PORPHOBILINOGEN DEAMINASE"/>
    <property type="match status" value="1"/>
</dbReference>
<sequence>PACGQAVIAIETRVADHETRKILDNIHNKNAGLTSAAERAALQVLDGSCHTPIGAFAVMRGNDMDFKLAVASGDGLRFFEDSVSGAVASIEDAETLGRDIAARLKERIPSDIFA</sequence>
<protein>
    <recommendedName>
        <fullName evidence="2">Porphobilinogen deaminase</fullName>
    </recommendedName>
</protein>